<dbReference type="EMBL" id="HBHK01016521">
    <property type="protein sequence ID" value="CAD9689698.1"/>
    <property type="molecule type" value="Transcribed_RNA"/>
</dbReference>
<evidence type="ECO:0000256" key="2">
    <source>
        <dbReference type="SAM" id="Phobius"/>
    </source>
</evidence>
<keyword evidence="2" id="KW-0472">Membrane</keyword>
<name>A0A7S2S5M4_9STRA</name>
<keyword evidence="1" id="KW-0175">Coiled coil</keyword>
<evidence type="ECO:0008006" key="4">
    <source>
        <dbReference type="Google" id="ProtNLM"/>
    </source>
</evidence>
<dbReference type="AlphaFoldDB" id="A0A7S2S5M4"/>
<reference evidence="3" key="1">
    <citation type="submission" date="2021-01" db="EMBL/GenBank/DDBJ databases">
        <authorList>
            <person name="Corre E."/>
            <person name="Pelletier E."/>
            <person name="Niang G."/>
            <person name="Scheremetjew M."/>
            <person name="Finn R."/>
            <person name="Kale V."/>
            <person name="Holt S."/>
            <person name="Cochrane G."/>
            <person name="Meng A."/>
            <person name="Brown T."/>
            <person name="Cohen L."/>
        </authorList>
    </citation>
    <scope>NUCLEOTIDE SEQUENCE</scope>
    <source>
        <strain evidence="3">NY070348D</strain>
    </source>
</reference>
<proteinExistence type="predicted"/>
<protein>
    <recommendedName>
        <fullName evidence="4">Endoplasmic reticulum transmembrane protein</fullName>
    </recommendedName>
</protein>
<feature type="transmembrane region" description="Helical" evidence="2">
    <location>
        <begin position="6"/>
        <end position="26"/>
    </location>
</feature>
<feature type="transmembrane region" description="Helical" evidence="2">
    <location>
        <begin position="38"/>
        <end position="55"/>
    </location>
</feature>
<gene>
    <name evidence="3" type="ORF">QSP1433_LOCUS10337</name>
</gene>
<feature type="coiled-coil region" evidence="1">
    <location>
        <begin position="157"/>
        <end position="212"/>
    </location>
</feature>
<keyword evidence="2" id="KW-0812">Transmembrane</keyword>
<evidence type="ECO:0000256" key="1">
    <source>
        <dbReference type="SAM" id="Coils"/>
    </source>
</evidence>
<evidence type="ECO:0000313" key="3">
    <source>
        <dbReference type="EMBL" id="CAD9689698.1"/>
    </source>
</evidence>
<accession>A0A7S2S5M4</accession>
<organism evidence="3">
    <name type="scientific">Mucochytrium quahogii</name>
    <dbReference type="NCBI Taxonomy" id="96639"/>
    <lineage>
        <taxon>Eukaryota</taxon>
        <taxon>Sar</taxon>
        <taxon>Stramenopiles</taxon>
        <taxon>Bigyra</taxon>
        <taxon>Labyrinthulomycetes</taxon>
        <taxon>Thraustochytrida</taxon>
        <taxon>Thraustochytriidae</taxon>
        <taxon>Mucochytrium</taxon>
    </lineage>
</organism>
<feature type="transmembrane region" description="Helical" evidence="2">
    <location>
        <begin position="87"/>
        <end position="113"/>
    </location>
</feature>
<keyword evidence="2" id="KW-1133">Transmembrane helix</keyword>
<sequence length="224" mass="24879">MEWLGLSEGAAIGILLFLLMLTAPLPRGVLETVLTLRPGWMLLVAAASTSLVPFVENAKILYEYQPRNQLGGQAYETDPRWLASKLAIYRSIMVGIMLLCFSMCQSLCSRMVAAQAAEERMEKNLFATKKQAQAASDQSLKMLDEVEGLKKGNAGTASKEELKLEKILMENVKLKEKATAAEKELQVVKDQAKAFNREHDRLLEQIHQLEKKAGGKGGEQKKDK</sequence>